<dbReference type="GO" id="GO:0008360">
    <property type="term" value="P:regulation of cell shape"/>
    <property type="evidence" value="ECO:0007669"/>
    <property type="project" value="UniProtKB-KW"/>
</dbReference>
<keyword evidence="15" id="KW-0464">Manganese</keyword>
<evidence type="ECO:0000256" key="4">
    <source>
        <dbReference type="ARBA" id="ARBA00012216"/>
    </source>
</evidence>
<dbReference type="InterPro" id="IPR011761">
    <property type="entry name" value="ATP-grasp"/>
</dbReference>
<dbReference type="EMBL" id="CP036425">
    <property type="protein sequence ID" value="QDU32071.1"/>
    <property type="molecule type" value="Genomic_DNA"/>
</dbReference>
<dbReference type="SUPFAM" id="SSF56059">
    <property type="entry name" value="Glutathione synthetase ATP-binding domain-like"/>
    <property type="match status" value="1"/>
</dbReference>
<evidence type="ECO:0000256" key="14">
    <source>
        <dbReference type="PIRSR" id="PIRSR039102-1"/>
    </source>
</evidence>
<dbReference type="Gene3D" id="3.40.50.20">
    <property type="match status" value="1"/>
</dbReference>
<keyword evidence="7 16" id="KW-0547">Nucleotide-binding</keyword>
<dbReference type="PROSITE" id="PS00844">
    <property type="entry name" value="DALA_DALA_LIGASE_2"/>
    <property type="match status" value="1"/>
</dbReference>
<dbReference type="InterPro" id="IPR000291">
    <property type="entry name" value="D-Ala_lig_Van_CS"/>
</dbReference>
<dbReference type="GO" id="GO:0005737">
    <property type="term" value="C:cytoplasm"/>
    <property type="evidence" value="ECO:0007669"/>
    <property type="project" value="UniProtKB-SubCell"/>
</dbReference>
<dbReference type="Pfam" id="PF07478">
    <property type="entry name" value="Dala_Dala_lig_C"/>
    <property type="match status" value="2"/>
</dbReference>
<feature type="domain" description="ATP-grasp" evidence="18">
    <location>
        <begin position="134"/>
        <end position="351"/>
    </location>
</feature>
<evidence type="ECO:0000256" key="12">
    <source>
        <dbReference type="ARBA" id="ARBA00047614"/>
    </source>
</evidence>
<comment type="pathway">
    <text evidence="13">Cell wall biogenesis; peptidoglycan biosynthesis.</text>
</comment>
<keyword evidence="11 13" id="KW-0961">Cell wall biogenesis/degradation</keyword>
<dbReference type="InterPro" id="IPR011095">
    <property type="entry name" value="Dala_Dala_lig_C"/>
</dbReference>
<dbReference type="Pfam" id="PF01820">
    <property type="entry name" value="Dala_Dala_lig_N"/>
    <property type="match status" value="1"/>
</dbReference>
<sequence>MTTRAIQSQHSCTFPSRADNTSVTTPAPNQNSLKIIVLAGGPDAEREVSLQSGSQVAAALQTAGHHVTTLDISPDNLTAIDIFHQQQADLIFPVLHGKFGEGGQLQQILESHNLPFVGSHSLASRICIDKQQTKLILQQHNLPTPAFEVLTPDQSPTIPAPVVVKPVDEGSSIDLLICKTQTQLTDALAQLHTKHHRLMVEQFIPGRELTVGIIPSPPCSSDVYCNSALESARKNNTKEQGGYLPLPILEIIPATDFYDYQAKYIRDDTTYTFDVGLTPEQTTHIQSLALRAHHELGARHLSRVDFILADDGTPHILEINTMPGFTSHSLLPMAANHIGLSLPHLTSLIAHTTLQTHHTIDTSSEYVDKN</sequence>
<accession>A0A517YPC0</accession>
<comment type="catalytic activity">
    <reaction evidence="12 13">
        <text>2 D-alanine + ATP = D-alanyl-D-alanine + ADP + phosphate + H(+)</text>
        <dbReference type="Rhea" id="RHEA:11224"/>
        <dbReference type="ChEBI" id="CHEBI:15378"/>
        <dbReference type="ChEBI" id="CHEBI:30616"/>
        <dbReference type="ChEBI" id="CHEBI:43474"/>
        <dbReference type="ChEBI" id="CHEBI:57416"/>
        <dbReference type="ChEBI" id="CHEBI:57822"/>
        <dbReference type="ChEBI" id="CHEBI:456216"/>
        <dbReference type="EC" id="6.3.2.4"/>
    </reaction>
</comment>
<dbReference type="PANTHER" id="PTHR23132:SF23">
    <property type="entry name" value="D-ALANINE--D-ALANINE LIGASE B"/>
    <property type="match status" value="1"/>
</dbReference>
<evidence type="ECO:0000256" key="16">
    <source>
        <dbReference type="PROSITE-ProRule" id="PRU00409"/>
    </source>
</evidence>
<feature type="binding site" evidence="15">
    <location>
        <position position="320"/>
    </location>
    <ligand>
        <name>Mg(2+)</name>
        <dbReference type="ChEBI" id="CHEBI:18420"/>
        <label>2</label>
    </ligand>
</feature>
<evidence type="ECO:0000256" key="11">
    <source>
        <dbReference type="ARBA" id="ARBA00023316"/>
    </source>
</evidence>
<evidence type="ECO:0000256" key="1">
    <source>
        <dbReference type="ARBA" id="ARBA00001936"/>
    </source>
</evidence>
<protein>
    <recommendedName>
        <fullName evidence="4 13">D-alanine--D-alanine ligase</fullName>
        <ecNumber evidence="4 13">6.3.2.4</ecNumber>
    </recommendedName>
    <alternativeName>
        <fullName evidence="13">D-Ala-D-Ala ligase</fullName>
    </alternativeName>
    <alternativeName>
        <fullName evidence="13">D-alanylalanine synthetase</fullName>
    </alternativeName>
</protein>
<keyword evidence="15" id="KW-0479">Metal-binding</keyword>
<reference evidence="19 20" key="1">
    <citation type="submission" date="2019-02" db="EMBL/GenBank/DDBJ databases">
        <title>Deep-cultivation of Planctomycetes and their phenomic and genomic characterization uncovers novel biology.</title>
        <authorList>
            <person name="Wiegand S."/>
            <person name="Jogler M."/>
            <person name="Boedeker C."/>
            <person name="Pinto D."/>
            <person name="Vollmers J."/>
            <person name="Rivas-Marin E."/>
            <person name="Kohn T."/>
            <person name="Peeters S.H."/>
            <person name="Heuer A."/>
            <person name="Rast P."/>
            <person name="Oberbeckmann S."/>
            <person name="Bunk B."/>
            <person name="Jeske O."/>
            <person name="Meyerdierks A."/>
            <person name="Storesund J.E."/>
            <person name="Kallscheuer N."/>
            <person name="Luecker S."/>
            <person name="Lage O.M."/>
            <person name="Pohl T."/>
            <person name="Merkel B.J."/>
            <person name="Hornburger P."/>
            <person name="Mueller R.-W."/>
            <person name="Bruemmer F."/>
            <person name="Labrenz M."/>
            <person name="Spormann A.M."/>
            <person name="Op den Camp H."/>
            <person name="Overmann J."/>
            <person name="Amann R."/>
            <person name="Jetten M.S.M."/>
            <person name="Mascher T."/>
            <person name="Medema M.H."/>
            <person name="Devos D.P."/>
            <person name="Kaster A.-K."/>
            <person name="Ovreas L."/>
            <person name="Rohde M."/>
            <person name="Galperin M.Y."/>
            <person name="Jogler C."/>
        </authorList>
    </citation>
    <scope>NUCLEOTIDE SEQUENCE [LARGE SCALE GENOMIC DNA]</scope>
    <source>
        <strain evidence="19 20">KS4</strain>
    </source>
</reference>
<gene>
    <name evidence="13 19" type="primary">ddl</name>
    <name evidence="19" type="ORF">KS4_01000</name>
</gene>
<comment type="cofactor">
    <cofactor evidence="1">
        <name>Mn(2+)</name>
        <dbReference type="ChEBI" id="CHEBI:29035"/>
    </cofactor>
</comment>
<evidence type="ECO:0000256" key="3">
    <source>
        <dbReference type="ARBA" id="ARBA00010871"/>
    </source>
</evidence>
<dbReference type="HAMAP" id="MF_00047">
    <property type="entry name" value="Dala_Dala_lig"/>
    <property type="match status" value="1"/>
</dbReference>
<evidence type="ECO:0000256" key="17">
    <source>
        <dbReference type="SAM" id="MobiDB-lite"/>
    </source>
</evidence>
<keyword evidence="20" id="KW-1185">Reference proteome</keyword>
<dbReference type="GO" id="GO:0008716">
    <property type="term" value="F:D-alanine-D-alanine ligase activity"/>
    <property type="evidence" value="ECO:0007669"/>
    <property type="project" value="UniProtKB-UniRule"/>
</dbReference>
<keyword evidence="9 13" id="KW-0133">Cell shape</keyword>
<name>A0A517YPC0_9BACT</name>
<dbReference type="Proteomes" id="UP000317369">
    <property type="component" value="Chromosome"/>
</dbReference>
<comment type="similarity">
    <text evidence="3 13">Belongs to the D-alanine--D-alanine ligase family.</text>
</comment>
<dbReference type="UniPathway" id="UPA00219"/>
<evidence type="ECO:0000256" key="15">
    <source>
        <dbReference type="PIRSR" id="PIRSR039102-3"/>
    </source>
</evidence>
<evidence type="ECO:0000259" key="18">
    <source>
        <dbReference type="PROSITE" id="PS50975"/>
    </source>
</evidence>
<keyword evidence="15" id="KW-0460">Magnesium</keyword>
<evidence type="ECO:0000256" key="10">
    <source>
        <dbReference type="ARBA" id="ARBA00022984"/>
    </source>
</evidence>
<dbReference type="InterPro" id="IPR016185">
    <property type="entry name" value="PreATP-grasp_dom_sf"/>
</dbReference>
<dbReference type="Gene3D" id="3.30.470.20">
    <property type="entry name" value="ATP-grasp fold, B domain"/>
    <property type="match status" value="1"/>
</dbReference>
<evidence type="ECO:0000256" key="13">
    <source>
        <dbReference type="HAMAP-Rule" id="MF_00047"/>
    </source>
</evidence>
<dbReference type="InterPro" id="IPR005905">
    <property type="entry name" value="D_ala_D_ala"/>
</dbReference>
<dbReference type="PIRSF" id="PIRSF039102">
    <property type="entry name" value="Ddl/VanB"/>
    <property type="match status" value="1"/>
</dbReference>
<keyword evidence="6 13" id="KW-0436">Ligase</keyword>
<dbReference type="GO" id="GO:0005524">
    <property type="term" value="F:ATP binding"/>
    <property type="evidence" value="ECO:0007669"/>
    <property type="project" value="UniProtKB-UniRule"/>
</dbReference>
<organism evidence="19 20">
    <name type="scientific">Poriferisphaera corsica</name>
    <dbReference type="NCBI Taxonomy" id="2528020"/>
    <lineage>
        <taxon>Bacteria</taxon>
        <taxon>Pseudomonadati</taxon>
        <taxon>Planctomycetota</taxon>
        <taxon>Phycisphaerae</taxon>
        <taxon>Phycisphaerales</taxon>
        <taxon>Phycisphaeraceae</taxon>
        <taxon>Poriferisphaera</taxon>
    </lineage>
</organism>
<feature type="binding site" evidence="15">
    <location>
        <position position="305"/>
    </location>
    <ligand>
        <name>Mg(2+)</name>
        <dbReference type="ChEBI" id="CHEBI:18420"/>
        <label>1</label>
    </ligand>
</feature>
<comment type="function">
    <text evidence="13">Cell wall formation.</text>
</comment>
<dbReference type="Gene3D" id="3.30.1490.20">
    <property type="entry name" value="ATP-grasp fold, A domain"/>
    <property type="match status" value="1"/>
</dbReference>
<feature type="active site" evidence="14">
    <location>
        <position position="45"/>
    </location>
</feature>
<feature type="region of interest" description="Disordered" evidence="17">
    <location>
        <begin position="1"/>
        <end position="27"/>
    </location>
</feature>
<dbReference type="GO" id="GO:0071555">
    <property type="term" value="P:cell wall organization"/>
    <property type="evidence" value="ECO:0007669"/>
    <property type="project" value="UniProtKB-KW"/>
</dbReference>
<keyword evidence="10 13" id="KW-0573">Peptidoglycan synthesis</keyword>
<evidence type="ECO:0000256" key="8">
    <source>
        <dbReference type="ARBA" id="ARBA00022840"/>
    </source>
</evidence>
<dbReference type="GO" id="GO:0046872">
    <property type="term" value="F:metal ion binding"/>
    <property type="evidence" value="ECO:0007669"/>
    <property type="project" value="UniProtKB-KW"/>
</dbReference>
<evidence type="ECO:0000256" key="2">
    <source>
        <dbReference type="ARBA" id="ARBA00004496"/>
    </source>
</evidence>
<dbReference type="NCBIfam" id="NF002378">
    <property type="entry name" value="PRK01372.1"/>
    <property type="match status" value="1"/>
</dbReference>
<proteinExistence type="inferred from homology"/>
<comment type="cofactor">
    <cofactor evidence="15">
        <name>Mg(2+)</name>
        <dbReference type="ChEBI" id="CHEBI:18420"/>
    </cofactor>
    <cofactor evidence="15">
        <name>Mn(2+)</name>
        <dbReference type="ChEBI" id="CHEBI:29035"/>
    </cofactor>
    <text evidence="15">Binds 2 magnesium or manganese ions per subunit.</text>
</comment>
<dbReference type="GO" id="GO:0009252">
    <property type="term" value="P:peptidoglycan biosynthetic process"/>
    <property type="evidence" value="ECO:0007669"/>
    <property type="project" value="UniProtKB-UniRule"/>
</dbReference>
<dbReference type="SUPFAM" id="SSF52440">
    <property type="entry name" value="PreATP-grasp domain"/>
    <property type="match status" value="1"/>
</dbReference>
<feature type="binding site" evidence="15">
    <location>
        <position position="318"/>
    </location>
    <ligand>
        <name>Mg(2+)</name>
        <dbReference type="ChEBI" id="CHEBI:18420"/>
        <label>2</label>
    </ligand>
</feature>
<dbReference type="PANTHER" id="PTHR23132">
    <property type="entry name" value="D-ALANINE--D-ALANINE LIGASE"/>
    <property type="match status" value="1"/>
</dbReference>
<dbReference type="PROSITE" id="PS50975">
    <property type="entry name" value="ATP_GRASP"/>
    <property type="match status" value="1"/>
</dbReference>
<feature type="binding site" evidence="15">
    <location>
        <position position="318"/>
    </location>
    <ligand>
        <name>Mg(2+)</name>
        <dbReference type="ChEBI" id="CHEBI:18420"/>
        <label>1</label>
    </ligand>
</feature>
<comment type="subcellular location">
    <subcellularLocation>
        <location evidence="2 13">Cytoplasm</location>
    </subcellularLocation>
</comment>
<dbReference type="InterPro" id="IPR013815">
    <property type="entry name" value="ATP_grasp_subdomain_1"/>
</dbReference>
<evidence type="ECO:0000256" key="5">
    <source>
        <dbReference type="ARBA" id="ARBA00022490"/>
    </source>
</evidence>
<dbReference type="InterPro" id="IPR011127">
    <property type="entry name" value="Dala_Dala_lig_N"/>
</dbReference>
<evidence type="ECO:0000313" key="19">
    <source>
        <dbReference type="EMBL" id="QDU32071.1"/>
    </source>
</evidence>
<evidence type="ECO:0000313" key="20">
    <source>
        <dbReference type="Proteomes" id="UP000317369"/>
    </source>
</evidence>
<dbReference type="AlphaFoldDB" id="A0A517YPC0"/>
<dbReference type="KEGG" id="pcor:KS4_01000"/>
<keyword evidence="5 13" id="KW-0963">Cytoplasm</keyword>
<evidence type="ECO:0000256" key="7">
    <source>
        <dbReference type="ARBA" id="ARBA00022741"/>
    </source>
</evidence>
<feature type="active site" evidence="14">
    <location>
        <position position="329"/>
    </location>
</feature>
<keyword evidence="8 16" id="KW-0067">ATP-binding</keyword>
<evidence type="ECO:0000256" key="6">
    <source>
        <dbReference type="ARBA" id="ARBA00022598"/>
    </source>
</evidence>
<dbReference type="EC" id="6.3.2.4" evidence="4 13"/>
<evidence type="ECO:0000256" key="9">
    <source>
        <dbReference type="ARBA" id="ARBA00022960"/>
    </source>
</evidence>
<feature type="active site" evidence="14">
    <location>
        <position position="171"/>
    </location>
</feature>